<keyword evidence="5" id="KW-1015">Disulfide bond</keyword>
<dbReference type="CDD" id="cd00096">
    <property type="entry name" value="Ig"/>
    <property type="match status" value="3"/>
</dbReference>
<dbReference type="Ensembl" id="ENSSDUT00000015633.1">
    <property type="protein sequence ID" value="ENSSDUP00000015346.1"/>
    <property type="gene ID" value="ENSSDUG00000011200.1"/>
</dbReference>
<dbReference type="GO" id="GO:0009897">
    <property type="term" value="C:external side of plasma membrane"/>
    <property type="evidence" value="ECO:0007669"/>
    <property type="project" value="TreeGrafter"/>
</dbReference>
<feature type="domain" description="Ig-like" evidence="6">
    <location>
        <begin position="580"/>
        <end position="663"/>
    </location>
</feature>
<dbReference type="InterPro" id="IPR013106">
    <property type="entry name" value="Ig_V-set"/>
</dbReference>
<feature type="domain" description="Ig-like" evidence="6">
    <location>
        <begin position="117"/>
        <end position="216"/>
    </location>
</feature>
<dbReference type="Pfam" id="PF07686">
    <property type="entry name" value="V-set"/>
    <property type="match status" value="1"/>
</dbReference>
<dbReference type="GO" id="GO:0050859">
    <property type="term" value="P:negative regulation of B cell receptor signaling pathway"/>
    <property type="evidence" value="ECO:0007669"/>
    <property type="project" value="TreeGrafter"/>
</dbReference>
<dbReference type="PANTHER" id="PTHR46958:SF1">
    <property type="entry name" value="B-CELL RECEPTOR CD22"/>
    <property type="match status" value="1"/>
</dbReference>
<accession>A0A3B4U9M5</accession>
<feature type="domain" description="Ig-like" evidence="6">
    <location>
        <begin position="313"/>
        <end position="387"/>
    </location>
</feature>
<dbReference type="InterPro" id="IPR013162">
    <property type="entry name" value="CD80_C2-set"/>
</dbReference>
<comment type="subcellular location">
    <subcellularLocation>
        <location evidence="1">Membrane</location>
        <topology evidence="1">Single-pass membrane protein</topology>
    </subcellularLocation>
</comment>
<dbReference type="InterPro" id="IPR003598">
    <property type="entry name" value="Ig_sub2"/>
</dbReference>
<dbReference type="Gene3D" id="2.60.40.10">
    <property type="entry name" value="Immunoglobulins"/>
    <property type="match status" value="8"/>
</dbReference>
<dbReference type="Pfam" id="PF13927">
    <property type="entry name" value="Ig_3"/>
    <property type="match status" value="2"/>
</dbReference>
<feature type="domain" description="Ig-like" evidence="6">
    <location>
        <begin position="397"/>
        <end position="486"/>
    </location>
</feature>
<evidence type="ECO:0000256" key="3">
    <source>
        <dbReference type="ARBA" id="ARBA00022989"/>
    </source>
</evidence>
<keyword evidence="2" id="KW-0812">Transmembrane</keyword>
<dbReference type="InterPro" id="IPR036179">
    <property type="entry name" value="Ig-like_dom_sf"/>
</dbReference>
<dbReference type="OMA" id="DWNNQDL"/>
<evidence type="ECO:0000256" key="1">
    <source>
        <dbReference type="ARBA" id="ARBA00004167"/>
    </source>
</evidence>
<dbReference type="GO" id="GO:0055037">
    <property type="term" value="C:recycling endosome"/>
    <property type="evidence" value="ECO:0007669"/>
    <property type="project" value="TreeGrafter"/>
</dbReference>
<dbReference type="SMART" id="SM00408">
    <property type="entry name" value="IGc2"/>
    <property type="match status" value="5"/>
</dbReference>
<dbReference type="GO" id="GO:0019903">
    <property type="term" value="F:protein phosphatase binding"/>
    <property type="evidence" value="ECO:0007669"/>
    <property type="project" value="TreeGrafter"/>
</dbReference>
<dbReference type="GO" id="GO:0042609">
    <property type="term" value="F:CD4 receptor binding"/>
    <property type="evidence" value="ECO:0007669"/>
    <property type="project" value="TreeGrafter"/>
</dbReference>
<dbReference type="GO" id="GO:0005769">
    <property type="term" value="C:early endosome"/>
    <property type="evidence" value="ECO:0007669"/>
    <property type="project" value="TreeGrafter"/>
</dbReference>
<dbReference type="Pfam" id="PF13895">
    <property type="entry name" value="Ig_2"/>
    <property type="match status" value="2"/>
</dbReference>
<evidence type="ECO:0000313" key="7">
    <source>
        <dbReference type="Ensembl" id="ENSSDUP00000015346.1"/>
    </source>
</evidence>
<dbReference type="GO" id="GO:0033691">
    <property type="term" value="F:sialic acid binding"/>
    <property type="evidence" value="ECO:0007669"/>
    <property type="project" value="TreeGrafter"/>
</dbReference>
<evidence type="ECO:0000256" key="5">
    <source>
        <dbReference type="ARBA" id="ARBA00023157"/>
    </source>
</evidence>
<dbReference type="GO" id="GO:0042113">
    <property type="term" value="P:B cell activation"/>
    <property type="evidence" value="ECO:0007669"/>
    <property type="project" value="TreeGrafter"/>
</dbReference>
<dbReference type="SUPFAM" id="SSF48726">
    <property type="entry name" value="Immunoglobulin"/>
    <property type="match status" value="7"/>
</dbReference>
<sequence>ETEITSEAGLCVVIPCSFTVAAGFDVKSVIWYKCDPADKKDCKSDTPIFNSSNNGNAQSGFRGQVSQLEPDMSQKNCSIIINDLMESDSGSYRLRVTGPPNQKTDDCTFNSKATIKPEVTIPPLTEGQQTTLTCTAPGLCSGSDPQITWTWRGAGEKGSHITGNITDFKTESLSAVTQKHSSNLTFNPSAEHHGTSVTCKVSFTGNAATEETVTLNVTYVPRVEIKKTSPMSDVKEGDKMFLICNVIRSYPQPSTYNWFKNGTHIDQKQSYVVETIKPENRGSYTCEATNDVGTGTSKPLLISVQCKFHTIPVLYAFTCNTDANPEPHTYSWHRYSQNKQIDSSRWKSSTGHDNSQYLASVQRADEACYTCNATNSIGTGDDSQPVCIDVLYPPTEPTLSMADEVTEGHTVTITCTVESNPPSTLTLRRTSTSNPQFLEIHKSINDQPHVSTLHHFFNVTSADTGSYSCRAVNSEGSKESKQRKLLVKYIPKDVTVKPLSGLIVNENAPLKLSCDAQSYPSVTSFTWRKTDGNHETHQTTQTLTIKSASPSDSGLYSCEATNEIGTGKSQPVQVQIKYSPKSTSVSVRPSGPVPEDTNVTLTCTSDAKPAVRSYTWYRADGGQETFIGTGQTLNIRASKLTAAFICMAENSLGAGRSNIRQIDFTVTLPKTIEVLKGSCVTIPCSFEITSTYQNDLDNTCKAIWKNIDENIYSSDNPKLTTTKEMTGDLTRKDCTTTFNNMHLDHTNDYYFRLHCDNPLKWTFQDVSVNILVKGMFLYLFTHNS</sequence>
<dbReference type="SMART" id="SM00409">
    <property type="entry name" value="IG"/>
    <property type="match status" value="8"/>
</dbReference>
<feature type="domain" description="Ig-like" evidence="6">
    <location>
        <begin position="221"/>
        <end position="303"/>
    </location>
</feature>
<dbReference type="Pfam" id="PF08205">
    <property type="entry name" value="C2-set_2"/>
    <property type="match status" value="1"/>
</dbReference>
<organism evidence="7 8">
    <name type="scientific">Seriola dumerili</name>
    <name type="common">Greater amberjack</name>
    <name type="synonym">Caranx dumerili</name>
    <dbReference type="NCBI Taxonomy" id="41447"/>
    <lineage>
        <taxon>Eukaryota</taxon>
        <taxon>Metazoa</taxon>
        <taxon>Chordata</taxon>
        <taxon>Craniata</taxon>
        <taxon>Vertebrata</taxon>
        <taxon>Euteleostomi</taxon>
        <taxon>Actinopterygii</taxon>
        <taxon>Neopterygii</taxon>
        <taxon>Teleostei</taxon>
        <taxon>Neoteleostei</taxon>
        <taxon>Acanthomorphata</taxon>
        <taxon>Carangaria</taxon>
        <taxon>Carangiformes</taxon>
        <taxon>Carangidae</taxon>
        <taxon>Seriola</taxon>
    </lineage>
</organism>
<keyword evidence="4" id="KW-0472">Membrane</keyword>
<evidence type="ECO:0000256" key="2">
    <source>
        <dbReference type="ARBA" id="ARBA00022692"/>
    </source>
</evidence>
<dbReference type="PROSITE" id="PS50835">
    <property type="entry name" value="IG_LIKE"/>
    <property type="match status" value="6"/>
</dbReference>
<evidence type="ECO:0000259" key="6">
    <source>
        <dbReference type="PROSITE" id="PS50835"/>
    </source>
</evidence>
<evidence type="ECO:0000256" key="4">
    <source>
        <dbReference type="ARBA" id="ARBA00023136"/>
    </source>
</evidence>
<reference evidence="7" key="1">
    <citation type="submission" date="2025-08" db="UniProtKB">
        <authorList>
            <consortium name="Ensembl"/>
        </authorList>
    </citation>
    <scope>IDENTIFICATION</scope>
</reference>
<name>A0A3B4U9M5_SERDU</name>
<evidence type="ECO:0000313" key="8">
    <source>
        <dbReference type="Proteomes" id="UP000261420"/>
    </source>
</evidence>
<protein>
    <recommendedName>
        <fullName evidence="6">Ig-like domain-containing protein</fullName>
    </recommendedName>
</protein>
<dbReference type="InterPro" id="IPR007110">
    <property type="entry name" value="Ig-like_dom"/>
</dbReference>
<keyword evidence="3" id="KW-1133">Transmembrane helix</keyword>
<keyword evidence="8" id="KW-1185">Reference proteome</keyword>
<dbReference type="GeneTree" id="ENSGT01150000286924"/>
<dbReference type="InterPro" id="IPR013783">
    <property type="entry name" value="Ig-like_fold"/>
</dbReference>
<dbReference type="GO" id="GO:0030888">
    <property type="term" value="P:regulation of B cell proliferation"/>
    <property type="evidence" value="ECO:0007669"/>
    <property type="project" value="TreeGrafter"/>
</dbReference>
<dbReference type="InterPro" id="IPR003599">
    <property type="entry name" value="Ig_sub"/>
</dbReference>
<dbReference type="AlphaFoldDB" id="A0A3B4U9M5"/>
<dbReference type="Proteomes" id="UP000261420">
    <property type="component" value="Unplaced"/>
</dbReference>
<reference evidence="7" key="2">
    <citation type="submission" date="2025-09" db="UniProtKB">
        <authorList>
            <consortium name="Ensembl"/>
        </authorList>
    </citation>
    <scope>IDENTIFICATION</scope>
</reference>
<proteinExistence type="predicted"/>
<dbReference type="GO" id="GO:0070062">
    <property type="term" value="C:extracellular exosome"/>
    <property type="evidence" value="ECO:0007669"/>
    <property type="project" value="TreeGrafter"/>
</dbReference>
<dbReference type="PANTHER" id="PTHR46958">
    <property type="entry name" value="B-CELL RECEPTOR CD22"/>
    <property type="match status" value="1"/>
</dbReference>
<feature type="domain" description="Ig-like" evidence="6">
    <location>
        <begin position="491"/>
        <end position="575"/>
    </location>
</feature>